<dbReference type="OrthoDB" id="9813771at2"/>
<dbReference type="EMBL" id="CP001674">
    <property type="protein sequence ID" value="ACT50756.1"/>
    <property type="molecule type" value="Genomic_DNA"/>
</dbReference>
<dbReference type="SUPFAM" id="SSF54980">
    <property type="entry name" value="EF-G C-terminal domain-like"/>
    <property type="match status" value="1"/>
</dbReference>
<organism evidence="4 5">
    <name type="scientific">Methylovorus glucosotrophus (strain SIP3-4)</name>
    <dbReference type="NCBI Taxonomy" id="582744"/>
    <lineage>
        <taxon>Bacteria</taxon>
        <taxon>Pseudomonadati</taxon>
        <taxon>Pseudomonadota</taxon>
        <taxon>Betaproteobacteria</taxon>
        <taxon>Nitrosomonadales</taxon>
        <taxon>Methylophilaceae</taxon>
        <taxon>Methylovorus</taxon>
    </lineage>
</organism>
<dbReference type="Proteomes" id="UP000002743">
    <property type="component" value="Chromosome"/>
</dbReference>
<dbReference type="InterPro" id="IPR015269">
    <property type="entry name" value="UPF0029_Impact_C"/>
</dbReference>
<dbReference type="PANTHER" id="PTHR16301:SF20">
    <property type="entry name" value="IMPACT FAMILY MEMBER YIGZ"/>
    <property type="match status" value="1"/>
</dbReference>
<name>C6XDY1_METGS</name>
<reference evidence="5" key="1">
    <citation type="submission" date="2009-07" db="EMBL/GenBank/DDBJ databases">
        <title>Complete sequence of chromosome of Methylovorus sp. SIP3-4.</title>
        <authorList>
            <person name="Lucas S."/>
            <person name="Copeland A."/>
            <person name="Lapidus A."/>
            <person name="Glavina del Rio T."/>
            <person name="Tice H."/>
            <person name="Bruce D."/>
            <person name="Goodwin L."/>
            <person name="Pitluck S."/>
            <person name="Clum A."/>
            <person name="Larimer F."/>
            <person name="Land M."/>
            <person name="Hauser L."/>
            <person name="Kyrpides N."/>
            <person name="Mikhailova N."/>
            <person name="Kayluzhnaya M."/>
            <person name="Chistoserdova L."/>
        </authorList>
    </citation>
    <scope>NUCLEOTIDE SEQUENCE [LARGE SCALE GENOMIC DNA]</scope>
    <source>
        <strain evidence="5">SIP3-4</strain>
    </source>
</reference>
<accession>C6XDY1</accession>
<evidence type="ECO:0000313" key="5">
    <source>
        <dbReference type="Proteomes" id="UP000002743"/>
    </source>
</evidence>
<gene>
    <name evidence="4" type="ordered locus">Msip34_1511</name>
</gene>
<proteinExistence type="inferred from homology"/>
<dbReference type="InterPro" id="IPR023582">
    <property type="entry name" value="Impact"/>
</dbReference>
<dbReference type="InterPro" id="IPR020568">
    <property type="entry name" value="Ribosomal_Su5_D2-typ_SF"/>
</dbReference>
<sequence>MQRILTSAHAEQTINKSRFIAAVDYCENERAVAAALRKLASQHQGASHLAYAFRLKTEQGIVQRFSDAGEPSGTAGKPILQFLEGRDLINVCVGVIRYYGGINLGTGGLARAYGGTAKMALEAASTGPFVEMRQYRLQLSYNKLDQFVRELQQRHGEVRDKQFGEYVQLEISLPLSEEEWLIGRYGTP</sequence>
<dbReference type="GO" id="GO:0006446">
    <property type="term" value="P:regulation of translational initiation"/>
    <property type="evidence" value="ECO:0007669"/>
    <property type="project" value="TreeGrafter"/>
</dbReference>
<dbReference type="eggNOG" id="COG1739">
    <property type="taxonomic scope" value="Bacteria"/>
</dbReference>
<dbReference type="Pfam" id="PF01205">
    <property type="entry name" value="Impact_N"/>
    <property type="match status" value="1"/>
</dbReference>
<evidence type="ECO:0008006" key="6">
    <source>
        <dbReference type="Google" id="ProtNLM"/>
    </source>
</evidence>
<protein>
    <recommendedName>
        <fullName evidence="6">Impact N-terminal domain-containing protein</fullName>
    </recommendedName>
</protein>
<dbReference type="AlphaFoldDB" id="C6XDY1"/>
<dbReference type="GO" id="GO:0032561">
    <property type="term" value="F:guanyl ribonucleotide binding"/>
    <property type="evidence" value="ECO:0007669"/>
    <property type="project" value="UniProtKB-ARBA"/>
</dbReference>
<dbReference type="SUPFAM" id="SSF54211">
    <property type="entry name" value="Ribosomal protein S5 domain 2-like"/>
    <property type="match status" value="1"/>
</dbReference>
<comment type="similarity">
    <text evidence="1">Belongs to the IMPACT family.</text>
</comment>
<dbReference type="Gene3D" id="3.30.70.240">
    <property type="match status" value="1"/>
</dbReference>
<evidence type="ECO:0000313" key="4">
    <source>
        <dbReference type="EMBL" id="ACT50756.1"/>
    </source>
</evidence>
<dbReference type="HOGENOM" id="CLU_083552_0_0_4"/>
<evidence type="ECO:0000259" key="3">
    <source>
        <dbReference type="Pfam" id="PF09186"/>
    </source>
</evidence>
<dbReference type="PANTHER" id="PTHR16301">
    <property type="entry name" value="IMPACT-RELATED"/>
    <property type="match status" value="1"/>
</dbReference>
<dbReference type="InterPro" id="IPR035647">
    <property type="entry name" value="EFG_III/V"/>
</dbReference>
<evidence type="ECO:0000259" key="2">
    <source>
        <dbReference type="Pfam" id="PF01205"/>
    </source>
</evidence>
<feature type="domain" description="Impact N-terminal" evidence="2">
    <location>
        <begin position="16"/>
        <end position="121"/>
    </location>
</feature>
<dbReference type="Gene3D" id="3.30.230.30">
    <property type="entry name" value="Impact, N-terminal domain"/>
    <property type="match status" value="1"/>
</dbReference>
<dbReference type="Pfam" id="PF09186">
    <property type="entry name" value="DUF1949"/>
    <property type="match status" value="1"/>
</dbReference>
<reference evidence="4 5" key="2">
    <citation type="journal article" date="2011" name="J. Bacteriol.">
        <title>Genomes of three methylotrophs from a single niche uncover genetic and metabolic divergence of Methylophilaceae.</title>
        <authorList>
            <person name="Lapidus A."/>
            <person name="Clum A."/>
            <person name="Labutti K."/>
            <person name="Kaluzhnaya M.G."/>
            <person name="Lim S."/>
            <person name="Beck D.A."/>
            <person name="Glavina Del Rio T."/>
            <person name="Nolan M."/>
            <person name="Mavromatis K."/>
            <person name="Huntemann M."/>
            <person name="Lucas S."/>
            <person name="Lidstrom M.E."/>
            <person name="Ivanova N."/>
            <person name="Chistoserdova L."/>
        </authorList>
    </citation>
    <scope>NUCLEOTIDE SEQUENCE [LARGE SCALE GENOMIC DNA]</scope>
    <source>
        <strain evidence="4 5">SIP3-4</strain>
    </source>
</reference>
<dbReference type="RefSeq" id="WP_015830191.1">
    <property type="nucleotide sequence ID" value="NC_012969.1"/>
</dbReference>
<dbReference type="GO" id="GO:0005737">
    <property type="term" value="C:cytoplasm"/>
    <property type="evidence" value="ECO:0007669"/>
    <property type="project" value="TreeGrafter"/>
</dbReference>
<dbReference type="KEGG" id="mei:Msip34_1511"/>
<dbReference type="InterPro" id="IPR036956">
    <property type="entry name" value="Impact_N_sf"/>
</dbReference>
<dbReference type="GO" id="GO:0017111">
    <property type="term" value="F:ribonucleoside triphosphate phosphatase activity"/>
    <property type="evidence" value="ECO:0007669"/>
    <property type="project" value="UniProtKB-ARBA"/>
</dbReference>
<feature type="domain" description="UPF0029" evidence="3">
    <location>
        <begin position="137"/>
        <end position="179"/>
    </location>
</feature>
<keyword evidence="5" id="KW-1185">Reference proteome</keyword>
<evidence type="ECO:0000256" key="1">
    <source>
        <dbReference type="ARBA" id="ARBA00007665"/>
    </source>
</evidence>
<dbReference type="InterPro" id="IPR001498">
    <property type="entry name" value="Impact_N"/>
</dbReference>